<reference evidence="3" key="1">
    <citation type="journal article" date="2020" name="Microorganisms">
        <title>Complete Genome of a Member of a New Bacterial Lineage in the Microgenomates Group Reveals an Unusual Nucleotide Composition Disparity Between Two Strands of DNA and Limited Metabolic Potential.</title>
        <authorList>
            <person name="Kadnikov V.V."/>
            <person name="Mardanov A.V."/>
            <person name="Beletsky A.V."/>
            <person name="Karnachuk O.V."/>
            <person name="Ravin N.V."/>
        </authorList>
    </citation>
    <scope>NUCLEOTIDE SEQUENCE [LARGE SCALE GENOMIC DNA]</scope>
</reference>
<feature type="transmembrane region" description="Helical" evidence="1">
    <location>
        <begin position="30"/>
        <end position="51"/>
    </location>
</feature>
<feature type="transmembrane region" description="Helical" evidence="1">
    <location>
        <begin position="86"/>
        <end position="115"/>
    </location>
</feature>
<dbReference type="Proteomes" id="UP000463983">
    <property type="component" value="Chromosome"/>
</dbReference>
<keyword evidence="1" id="KW-1133">Transmembrane helix</keyword>
<keyword evidence="1" id="KW-0812">Transmembrane</keyword>
<sequence>MPSLSFILQSLFLILAVIFSFIWTQNPTLSSYNLQLTGLLVLLYFASKLFASRRHRLIDIESTIILITITLLLIFSTGGITSPLFFLLIFLLFALSLLFSPLQIAITSLSLSLVFALNLSSFDTTSLLNLIFLLLTTPLALLFGQKYLQVQKAQGKIKILETTLAHEQTNTLLFLSTSAKPDLFDALTNISHAISSNRLPHHLQRRLQETYSKLIKLYQSTNELKQEVANNASRDLD</sequence>
<organism evidence="2 3">
    <name type="scientific">Candidatus Chazhemtobacterium aquaticus</name>
    <dbReference type="NCBI Taxonomy" id="2715735"/>
    <lineage>
        <taxon>Bacteria</taxon>
        <taxon>Candidatus Chazhemtobacteraceae</taxon>
        <taxon>Candidatus Chazhemtobacterium</taxon>
    </lineage>
</organism>
<evidence type="ECO:0000313" key="3">
    <source>
        <dbReference type="Proteomes" id="UP000463983"/>
    </source>
</evidence>
<accession>A0A857NIG1</accession>
<dbReference type="KEGG" id="caqa:MICH65_0827"/>
<evidence type="ECO:0000313" key="2">
    <source>
        <dbReference type="EMBL" id="QHO63808.1"/>
    </source>
</evidence>
<evidence type="ECO:0000256" key="1">
    <source>
        <dbReference type="SAM" id="Phobius"/>
    </source>
</evidence>
<proteinExistence type="predicted"/>
<feature type="transmembrane region" description="Helical" evidence="1">
    <location>
        <begin position="63"/>
        <end position="80"/>
    </location>
</feature>
<gene>
    <name evidence="2" type="ORF">MICH65_0827</name>
</gene>
<name>A0A857NIG1_9BACT</name>
<dbReference type="EMBL" id="CP047901">
    <property type="protein sequence ID" value="QHO63808.1"/>
    <property type="molecule type" value="Genomic_DNA"/>
</dbReference>
<keyword evidence="1" id="KW-0472">Membrane</keyword>
<dbReference type="AlphaFoldDB" id="A0A857NIG1"/>
<protein>
    <submittedName>
        <fullName evidence="2">Uncharacterized protein</fullName>
    </submittedName>
</protein>
<feature type="transmembrane region" description="Helical" evidence="1">
    <location>
        <begin position="127"/>
        <end position="148"/>
    </location>
</feature>
<dbReference type="RefSeq" id="WP_161932163.1">
    <property type="nucleotide sequence ID" value="NZ_CP047901.1"/>
</dbReference>
<keyword evidence="3" id="KW-1185">Reference proteome</keyword>